<dbReference type="Gene3D" id="1.20.120.330">
    <property type="entry name" value="Nucleotidyltransferases domain 2"/>
    <property type="match status" value="1"/>
</dbReference>
<dbReference type="AlphaFoldDB" id="A0A078RCT4"/>
<reference evidence="3 4" key="1">
    <citation type="submission" date="2014-04" db="EMBL/GenBank/DDBJ databases">
        <authorList>
            <person name="Sears C."/>
            <person name="Carroll K."/>
            <person name="Sack B.R."/>
            <person name="Qadri F."/>
            <person name="Myers L.L."/>
            <person name="Chung G.-T."/>
            <person name="Escheverria P."/>
            <person name="Fraser C.M."/>
            <person name="Sadzewicz L."/>
            <person name="Shefchek K.A."/>
            <person name="Tallon L."/>
            <person name="Das S.P."/>
            <person name="Daugherty S."/>
            <person name="Mongodin E.F."/>
        </authorList>
    </citation>
    <scope>NUCLEOTIDE SEQUENCE [LARGE SCALE GENOMIC DNA]</scope>
    <source>
        <strain evidence="4">3775 SL(B) 10 (iv)</strain>
    </source>
</reference>
<evidence type="ECO:0000256" key="1">
    <source>
        <dbReference type="ARBA" id="ARBA00038248"/>
    </source>
</evidence>
<name>A0A078RCT4_PHOVU</name>
<dbReference type="EMBL" id="JNHI01000007">
    <property type="protein sequence ID" value="KDS31747.1"/>
    <property type="molecule type" value="Genomic_DNA"/>
</dbReference>
<evidence type="ECO:0000313" key="3">
    <source>
        <dbReference type="EMBL" id="KDS31747.1"/>
    </source>
</evidence>
<dbReference type="Proteomes" id="UP000028134">
    <property type="component" value="Unassembled WGS sequence"/>
</dbReference>
<proteinExistence type="inferred from homology"/>
<protein>
    <submittedName>
        <fullName evidence="3">HEPN domain protein</fullName>
    </submittedName>
</protein>
<accession>A0A078RCT4</accession>
<organism evidence="3 4">
    <name type="scientific">Phocaeicola vulgatus str. 3775 SL</name>
    <name type="common">B</name>
    <name type="synonym">iv</name>
    <dbReference type="NCBI Taxonomy" id="1339350"/>
    <lineage>
        <taxon>Bacteria</taxon>
        <taxon>Pseudomonadati</taxon>
        <taxon>Bacteroidota</taxon>
        <taxon>Bacteroidia</taxon>
        <taxon>Bacteroidales</taxon>
        <taxon>Bacteroidaceae</taxon>
        <taxon>Phocaeicola</taxon>
    </lineage>
</organism>
<dbReference type="PATRIC" id="fig|1339350.3.peg.1671"/>
<dbReference type="PANTHER" id="PTHR36565:SF1">
    <property type="entry name" value="UPF0332 PROTEIN TM_1000"/>
    <property type="match status" value="1"/>
</dbReference>
<dbReference type="PANTHER" id="PTHR36565">
    <property type="entry name" value="UPF0332 PROTEIN TM_1000"/>
    <property type="match status" value="1"/>
</dbReference>
<comment type="similarity">
    <text evidence="1">Belongs to the UPF0332 family.</text>
</comment>
<comment type="caution">
    <text evidence="3">The sequence shown here is derived from an EMBL/GenBank/DDBJ whole genome shotgun (WGS) entry which is preliminary data.</text>
</comment>
<sequence length="83" mass="9233">MPLSIEEKKSIIAYRVQKADSVFIEASDNATMNHWNLVANRLYYAVFHMASALLIDKGFTSKTHSGVICLLGQEFATKGVGQR</sequence>
<evidence type="ECO:0000259" key="2">
    <source>
        <dbReference type="Pfam" id="PF05168"/>
    </source>
</evidence>
<dbReference type="Pfam" id="PF05168">
    <property type="entry name" value="HEPN"/>
    <property type="match status" value="1"/>
</dbReference>
<dbReference type="InterPro" id="IPR007842">
    <property type="entry name" value="HEPN_dom"/>
</dbReference>
<evidence type="ECO:0000313" key="4">
    <source>
        <dbReference type="Proteomes" id="UP000028134"/>
    </source>
</evidence>
<feature type="domain" description="HEPN" evidence="2">
    <location>
        <begin position="15"/>
        <end position="76"/>
    </location>
</feature>
<gene>
    <name evidence="3" type="ORF">M097_1731</name>
</gene>
<dbReference type="InterPro" id="IPR052226">
    <property type="entry name" value="UPF0332_toxin"/>
</dbReference>